<dbReference type="AlphaFoldDB" id="A0A1G8UCP3"/>
<feature type="transmembrane region" description="Helical" evidence="1">
    <location>
        <begin position="91"/>
        <end position="110"/>
    </location>
</feature>
<dbReference type="PANTHER" id="PTHR34821">
    <property type="entry name" value="INNER MEMBRANE PROTEIN YDCZ"/>
    <property type="match status" value="1"/>
</dbReference>
<dbReference type="Pfam" id="PF04657">
    <property type="entry name" value="DMT_YdcZ"/>
    <property type="match status" value="1"/>
</dbReference>
<reference evidence="3" key="1">
    <citation type="submission" date="2016-10" db="EMBL/GenBank/DDBJ databases">
        <authorList>
            <person name="Varghese N."/>
            <person name="Submissions S."/>
        </authorList>
    </citation>
    <scope>NUCLEOTIDE SEQUENCE [LARGE SCALE GENOMIC DNA]</scope>
    <source>
        <strain evidence="3">DSM 4771</strain>
    </source>
</reference>
<evidence type="ECO:0000256" key="1">
    <source>
        <dbReference type="SAM" id="Phobius"/>
    </source>
</evidence>
<dbReference type="OrthoDB" id="9789346at2"/>
<dbReference type="InterPro" id="IPR006750">
    <property type="entry name" value="YdcZ"/>
</dbReference>
<name>A0A1G8UCP3_9BACI</name>
<keyword evidence="3" id="KW-1185">Reference proteome</keyword>
<evidence type="ECO:0000313" key="3">
    <source>
        <dbReference type="Proteomes" id="UP000199225"/>
    </source>
</evidence>
<feature type="transmembrane region" description="Helical" evidence="1">
    <location>
        <begin position="63"/>
        <end position="85"/>
    </location>
</feature>
<sequence>MKGILFAIIAGFCITLQGIFNSSMNQVLSGWHTTVIVHLLGFTIALVIYLITRDGDMRQITSIRPLYLTGGTFGVIVIFSELVAFNELGPASAIAILLTAQLLGAFIVEIKGWFEEKKRPIKGYQLVGVTLMIAGVVLFKM</sequence>
<evidence type="ECO:0000313" key="2">
    <source>
        <dbReference type="EMBL" id="SDJ51508.1"/>
    </source>
</evidence>
<feature type="transmembrane region" description="Helical" evidence="1">
    <location>
        <begin position="28"/>
        <end position="51"/>
    </location>
</feature>
<dbReference type="PANTHER" id="PTHR34821:SF3">
    <property type="entry name" value="MEMBRANE PROTEIN"/>
    <property type="match status" value="1"/>
</dbReference>
<feature type="transmembrane region" description="Helical" evidence="1">
    <location>
        <begin position="122"/>
        <end position="139"/>
    </location>
</feature>
<dbReference type="Proteomes" id="UP000199225">
    <property type="component" value="Unassembled WGS sequence"/>
</dbReference>
<accession>A0A1G8UCP3</accession>
<organism evidence="2 3">
    <name type="scientific">Salimicrobium halophilum</name>
    <dbReference type="NCBI Taxonomy" id="86666"/>
    <lineage>
        <taxon>Bacteria</taxon>
        <taxon>Bacillati</taxon>
        <taxon>Bacillota</taxon>
        <taxon>Bacilli</taxon>
        <taxon>Bacillales</taxon>
        <taxon>Bacillaceae</taxon>
        <taxon>Salimicrobium</taxon>
    </lineage>
</organism>
<dbReference type="EMBL" id="FNEV01000006">
    <property type="protein sequence ID" value="SDJ51508.1"/>
    <property type="molecule type" value="Genomic_DNA"/>
</dbReference>
<keyword evidence="1" id="KW-0472">Membrane</keyword>
<keyword evidence="1" id="KW-1133">Transmembrane helix</keyword>
<proteinExistence type="predicted"/>
<dbReference type="RefSeq" id="WP_093193897.1">
    <property type="nucleotide sequence ID" value="NZ_FNEV01000006.1"/>
</dbReference>
<gene>
    <name evidence="2" type="ORF">SAMN04490247_2179</name>
</gene>
<dbReference type="GO" id="GO:0005886">
    <property type="term" value="C:plasma membrane"/>
    <property type="evidence" value="ECO:0007669"/>
    <property type="project" value="TreeGrafter"/>
</dbReference>
<keyword evidence="1" id="KW-0812">Transmembrane</keyword>
<dbReference type="STRING" id="86666.SAMN04490247_2179"/>
<protein>
    <submittedName>
        <fullName evidence="2">Transporter family-2 protein</fullName>
    </submittedName>
</protein>